<dbReference type="AlphaFoldDB" id="A0A9K3HPH3"/>
<proteinExistence type="predicted"/>
<evidence type="ECO:0000313" key="2">
    <source>
        <dbReference type="Proteomes" id="UP000215914"/>
    </source>
</evidence>
<reference evidence="1" key="1">
    <citation type="journal article" date="2017" name="Nature">
        <title>The sunflower genome provides insights into oil metabolism, flowering and Asterid evolution.</title>
        <authorList>
            <person name="Badouin H."/>
            <person name="Gouzy J."/>
            <person name="Grassa C.J."/>
            <person name="Murat F."/>
            <person name="Staton S.E."/>
            <person name="Cottret L."/>
            <person name="Lelandais-Briere C."/>
            <person name="Owens G.L."/>
            <person name="Carrere S."/>
            <person name="Mayjonade B."/>
            <person name="Legrand L."/>
            <person name="Gill N."/>
            <person name="Kane N.C."/>
            <person name="Bowers J.E."/>
            <person name="Hubner S."/>
            <person name="Bellec A."/>
            <person name="Berard A."/>
            <person name="Berges H."/>
            <person name="Blanchet N."/>
            <person name="Boniface M.C."/>
            <person name="Brunel D."/>
            <person name="Catrice O."/>
            <person name="Chaidir N."/>
            <person name="Claudel C."/>
            <person name="Donnadieu C."/>
            <person name="Faraut T."/>
            <person name="Fievet G."/>
            <person name="Helmstetter N."/>
            <person name="King M."/>
            <person name="Knapp S.J."/>
            <person name="Lai Z."/>
            <person name="Le Paslier M.C."/>
            <person name="Lippi Y."/>
            <person name="Lorenzon L."/>
            <person name="Mandel J.R."/>
            <person name="Marage G."/>
            <person name="Marchand G."/>
            <person name="Marquand E."/>
            <person name="Bret-Mestries E."/>
            <person name="Morien E."/>
            <person name="Nambeesan S."/>
            <person name="Nguyen T."/>
            <person name="Pegot-Espagnet P."/>
            <person name="Pouilly N."/>
            <person name="Raftis F."/>
            <person name="Sallet E."/>
            <person name="Schiex T."/>
            <person name="Thomas J."/>
            <person name="Vandecasteele C."/>
            <person name="Vares D."/>
            <person name="Vear F."/>
            <person name="Vautrin S."/>
            <person name="Crespi M."/>
            <person name="Mangin B."/>
            <person name="Burke J.M."/>
            <person name="Salse J."/>
            <person name="Munos S."/>
            <person name="Vincourt P."/>
            <person name="Rieseberg L.H."/>
            <person name="Langlade N.B."/>
        </authorList>
    </citation>
    <scope>NUCLEOTIDE SEQUENCE</scope>
    <source>
        <tissue evidence="1">Leaves</tissue>
    </source>
</reference>
<dbReference type="Proteomes" id="UP000215914">
    <property type="component" value="Unassembled WGS sequence"/>
</dbReference>
<evidence type="ECO:0000313" key="1">
    <source>
        <dbReference type="EMBL" id="KAF5782012.1"/>
    </source>
</evidence>
<reference evidence="1" key="2">
    <citation type="submission" date="2020-06" db="EMBL/GenBank/DDBJ databases">
        <title>Helianthus annuus Genome sequencing and assembly Release 2.</title>
        <authorList>
            <person name="Gouzy J."/>
            <person name="Langlade N."/>
            <person name="Munos S."/>
        </authorList>
    </citation>
    <scope>NUCLEOTIDE SEQUENCE</scope>
    <source>
        <tissue evidence="1">Leaves</tissue>
    </source>
</reference>
<keyword evidence="2" id="KW-1185">Reference proteome</keyword>
<comment type="caution">
    <text evidence="1">The sequence shown here is derived from an EMBL/GenBank/DDBJ whole genome shotgun (WGS) entry which is preliminary data.</text>
</comment>
<sequence>MGYVGFINDPAYAKSKFSRPYKFLVHSVIHALGHRKGAYDEASDYIMNIITSLILNRPYNISQVIFNHMIDNIKGEKYVQYLRFVHMLIDDQVQNLPKDDGDELRLDHMDRETLKRLDVYRGLKKGDEPKYRQKFAAIEKTRL</sequence>
<name>A0A9K3HPH3_HELAN</name>
<dbReference type="Gramene" id="mRNA:HanXRQr2_Chr11g0490511">
    <property type="protein sequence ID" value="CDS:HanXRQr2_Chr11g0490511.1"/>
    <property type="gene ID" value="HanXRQr2_Chr11g0490511"/>
</dbReference>
<protein>
    <submittedName>
        <fullName evidence="1">Uncharacterized protein</fullName>
    </submittedName>
</protein>
<accession>A0A9K3HPH3</accession>
<gene>
    <name evidence="1" type="ORF">HanXRQr2_Chr11g0490511</name>
</gene>
<organism evidence="1 2">
    <name type="scientific">Helianthus annuus</name>
    <name type="common">Common sunflower</name>
    <dbReference type="NCBI Taxonomy" id="4232"/>
    <lineage>
        <taxon>Eukaryota</taxon>
        <taxon>Viridiplantae</taxon>
        <taxon>Streptophyta</taxon>
        <taxon>Embryophyta</taxon>
        <taxon>Tracheophyta</taxon>
        <taxon>Spermatophyta</taxon>
        <taxon>Magnoliopsida</taxon>
        <taxon>eudicotyledons</taxon>
        <taxon>Gunneridae</taxon>
        <taxon>Pentapetalae</taxon>
        <taxon>asterids</taxon>
        <taxon>campanulids</taxon>
        <taxon>Asterales</taxon>
        <taxon>Asteraceae</taxon>
        <taxon>Asteroideae</taxon>
        <taxon>Heliantheae alliance</taxon>
        <taxon>Heliantheae</taxon>
        <taxon>Helianthus</taxon>
    </lineage>
</organism>
<dbReference type="EMBL" id="MNCJ02000326">
    <property type="protein sequence ID" value="KAF5782012.1"/>
    <property type="molecule type" value="Genomic_DNA"/>
</dbReference>